<gene>
    <name evidence="1" type="ORF">LSAA_12151</name>
</gene>
<dbReference type="AlphaFoldDB" id="A0A7R8HB19"/>
<evidence type="ECO:0000313" key="2">
    <source>
        <dbReference type="Proteomes" id="UP000675881"/>
    </source>
</evidence>
<sequence>MIDRAVRSKVSNIELKRSAEKLLAQFQPIAKALDQAHFLANMLDTSLQGKELNEEEMNMTMEYTNEKYAAQVPIIMKYQARSPPFLPFKFTVHVTNTISATECFWMMPCHLPFMDRDKSHFATGIKLKNFTRHGEERRNKKIDDEVTESKMEKYD</sequence>
<reference evidence="1" key="1">
    <citation type="submission" date="2021-02" db="EMBL/GenBank/DDBJ databases">
        <authorList>
            <person name="Bekaert M."/>
        </authorList>
    </citation>
    <scope>NUCLEOTIDE SEQUENCE</scope>
    <source>
        <strain evidence="1">IoA-00</strain>
    </source>
</reference>
<accession>A0A7R8HB19</accession>
<protein>
    <submittedName>
        <fullName evidence="1">(salmon louse) hypothetical protein</fullName>
    </submittedName>
</protein>
<dbReference type="EMBL" id="HG994585">
    <property type="protein sequence ID" value="CAF2978523.1"/>
    <property type="molecule type" value="Genomic_DNA"/>
</dbReference>
<keyword evidence="2" id="KW-1185">Reference proteome</keyword>
<name>A0A7R8HB19_LEPSM</name>
<organism evidence="1 2">
    <name type="scientific">Lepeophtheirus salmonis</name>
    <name type="common">Salmon louse</name>
    <name type="synonym">Caligus salmonis</name>
    <dbReference type="NCBI Taxonomy" id="72036"/>
    <lineage>
        <taxon>Eukaryota</taxon>
        <taxon>Metazoa</taxon>
        <taxon>Ecdysozoa</taxon>
        <taxon>Arthropoda</taxon>
        <taxon>Crustacea</taxon>
        <taxon>Multicrustacea</taxon>
        <taxon>Hexanauplia</taxon>
        <taxon>Copepoda</taxon>
        <taxon>Siphonostomatoida</taxon>
        <taxon>Caligidae</taxon>
        <taxon>Lepeophtheirus</taxon>
    </lineage>
</organism>
<evidence type="ECO:0000313" key="1">
    <source>
        <dbReference type="EMBL" id="CAF2978523.1"/>
    </source>
</evidence>
<dbReference type="Proteomes" id="UP000675881">
    <property type="component" value="Chromosome 6"/>
</dbReference>
<proteinExistence type="predicted"/>